<evidence type="ECO:0000313" key="2">
    <source>
        <dbReference type="EMBL" id="RDI19634.1"/>
    </source>
</evidence>
<comment type="caution">
    <text evidence="2">The sequence shown here is derived from an EMBL/GenBank/DDBJ whole genome shotgun (WGS) entry which is preliminary data.</text>
</comment>
<dbReference type="EMBL" id="QQAV01000012">
    <property type="protein sequence ID" value="RDI19634.1"/>
    <property type="molecule type" value="Genomic_DNA"/>
</dbReference>
<sequence>MRVILENITDGELSGKKRRGNGSHPPLPAAGHKRFAAPATGACFGYPAAARKGITRASSASGASSAM</sequence>
<name>A0A370F6N0_9BURK</name>
<dbReference type="Proteomes" id="UP000255265">
    <property type="component" value="Unassembled WGS sequence"/>
</dbReference>
<evidence type="ECO:0000313" key="3">
    <source>
        <dbReference type="Proteomes" id="UP000255265"/>
    </source>
</evidence>
<evidence type="ECO:0000256" key="1">
    <source>
        <dbReference type="SAM" id="MobiDB-lite"/>
    </source>
</evidence>
<reference evidence="2 3" key="1">
    <citation type="submission" date="2018-07" db="EMBL/GenBank/DDBJ databases">
        <title>Genomic Encyclopedia of Type Strains, Phase IV (KMG-IV): sequencing the most valuable type-strain genomes for metagenomic binning, comparative biology and taxonomic classification.</title>
        <authorList>
            <person name="Goeker M."/>
        </authorList>
    </citation>
    <scope>NUCLEOTIDE SEQUENCE [LARGE SCALE GENOMIC DNA]</scope>
    <source>
        <strain evidence="2 3">DSM 21352</strain>
    </source>
</reference>
<gene>
    <name evidence="2" type="ORF">DFR41_112141</name>
</gene>
<protein>
    <submittedName>
        <fullName evidence="2">Uncharacterized protein</fullName>
    </submittedName>
</protein>
<dbReference type="AlphaFoldDB" id="A0A370F6N0"/>
<proteinExistence type="predicted"/>
<keyword evidence="3" id="KW-1185">Reference proteome</keyword>
<accession>A0A370F6N0</accession>
<feature type="region of interest" description="Disordered" evidence="1">
    <location>
        <begin position="1"/>
        <end position="33"/>
    </location>
</feature>
<organism evidence="2 3">
    <name type="scientific">Pseudacidovorax intermedius</name>
    <dbReference type="NCBI Taxonomy" id="433924"/>
    <lineage>
        <taxon>Bacteria</taxon>
        <taxon>Pseudomonadati</taxon>
        <taxon>Pseudomonadota</taxon>
        <taxon>Betaproteobacteria</taxon>
        <taxon>Burkholderiales</taxon>
        <taxon>Comamonadaceae</taxon>
        <taxon>Pseudacidovorax</taxon>
    </lineage>
</organism>